<dbReference type="AlphaFoldDB" id="A0A226MH71"/>
<organism evidence="1 2">
    <name type="scientific">Callipepla squamata</name>
    <name type="common">Scaled quail</name>
    <dbReference type="NCBI Taxonomy" id="9009"/>
    <lineage>
        <taxon>Eukaryota</taxon>
        <taxon>Metazoa</taxon>
        <taxon>Chordata</taxon>
        <taxon>Craniata</taxon>
        <taxon>Vertebrata</taxon>
        <taxon>Euteleostomi</taxon>
        <taxon>Archelosauria</taxon>
        <taxon>Archosauria</taxon>
        <taxon>Dinosauria</taxon>
        <taxon>Saurischia</taxon>
        <taxon>Theropoda</taxon>
        <taxon>Coelurosauria</taxon>
        <taxon>Aves</taxon>
        <taxon>Neognathae</taxon>
        <taxon>Galloanserae</taxon>
        <taxon>Galliformes</taxon>
        <taxon>Odontophoridae</taxon>
        <taxon>Callipepla</taxon>
    </lineage>
</organism>
<dbReference type="GO" id="GO:0005509">
    <property type="term" value="F:calcium ion binding"/>
    <property type="evidence" value="ECO:0007669"/>
    <property type="project" value="TreeGrafter"/>
</dbReference>
<gene>
    <name evidence="1" type="ORF">ASZ78_001809</name>
</gene>
<evidence type="ECO:0000313" key="2">
    <source>
        <dbReference type="Proteomes" id="UP000198323"/>
    </source>
</evidence>
<dbReference type="PANTHER" id="PTHR15010:SF0">
    <property type="entry name" value="ACYLOXYACYL HYDROLASE"/>
    <property type="match status" value="1"/>
</dbReference>
<protein>
    <submittedName>
        <fullName evidence="1">Uncharacterized protein</fullName>
    </submittedName>
</protein>
<sequence length="219" mass="24758">MASETQNPICMIEMLHTKYMIYALHYILSLSLTNYTKLICLVVQATSTQDVVQPEATVTQDIRMTGYCFSKRNLLAHMVEDFLHRGSQNGDIPPPRTEIGQGVRALASELFFQILGESSPDNWDVKSDSNCNGIWGVDPKDGIPYEEKFCKACDITQEEIWNPPESESNGRYNSDISPWYCFSLLCLLKSFANLPMAFTDELDWPQFSEITGFLNSTIG</sequence>
<dbReference type="PANTHER" id="PTHR15010">
    <property type="entry name" value="ACYLOXYACYL HYDROLASE"/>
    <property type="match status" value="1"/>
</dbReference>
<dbReference type="OrthoDB" id="14839at2759"/>
<dbReference type="GO" id="GO:0009104">
    <property type="term" value="P:lipopolysaccharide catabolic process"/>
    <property type="evidence" value="ECO:0007669"/>
    <property type="project" value="TreeGrafter"/>
</dbReference>
<dbReference type="STRING" id="9009.A0A226MH71"/>
<dbReference type="EMBL" id="MCFN01000882">
    <property type="protein sequence ID" value="OXB54642.1"/>
    <property type="molecule type" value="Genomic_DNA"/>
</dbReference>
<comment type="caution">
    <text evidence="1">The sequence shown here is derived from an EMBL/GenBank/DDBJ whole genome shotgun (WGS) entry which is preliminary data.</text>
</comment>
<dbReference type="Proteomes" id="UP000198323">
    <property type="component" value="Unassembled WGS sequence"/>
</dbReference>
<dbReference type="GO" id="GO:0050528">
    <property type="term" value="F:acyloxyacyl hydrolase activity"/>
    <property type="evidence" value="ECO:0007669"/>
    <property type="project" value="InterPro"/>
</dbReference>
<evidence type="ECO:0000313" key="1">
    <source>
        <dbReference type="EMBL" id="OXB54642.1"/>
    </source>
</evidence>
<dbReference type="GO" id="GO:0050728">
    <property type="term" value="P:negative regulation of inflammatory response"/>
    <property type="evidence" value="ECO:0007669"/>
    <property type="project" value="TreeGrafter"/>
</dbReference>
<dbReference type="InterPro" id="IPR039676">
    <property type="entry name" value="AOAH"/>
</dbReference>
<accession>A0A226MH71</accession>
<reference evidence="1 2" key="1">
    <citation type="submission" date="2016-07" db="EMBL/GenBank/DDBJ databases">
        <title>Disparate Historic Effective Population Sizes Predicted by Modern Levels of Genome Diversity for the Scaled Quail (Callipepla squamata) and the Northern Bobwhite (Colinus virginianus): Inferences from First and Second Generation Draft Genome Assemblies for Sympatric New World Quail.</title>
        <authorList>
            <person name="Oldeschulte D.L."/>
            <person name="Halley Y.A."/>
            <person name="Bhattarai E.K."/>
            <person name="Brashear W.A."/>
            <person name="Hill J."/>
            <person name="Metz R.P."/>
            <person name="Johnson C.D."/>
            <person name="Rollins D."/>
            <person name="Peterson M.J."/>
            <person name="Bickhart D.M."/>
            <person name="Decker J.E."/>
            <person name="Seabury C.M."/>
        </authorList>
    </citation>
    <scope>NUCLEOTIDE SEQUENCE [LARGE SCALE GENOMIC DNA]</scope>
    <source>
        <strain evidence="1 2">Texas</strain>
        <tissue evidence="1">Leg muscle</tissue>
    </source>
</reference>
<proteinExistence type="predicted"/>
<name>A0A226MH71_CALSU</name>
<keyword evidence="2" id="KW-1185">Reference proteome</keyword>